<evidence type="ECO:0000313" key="2">
    <source>
        <dbReference type="EMBL" id="AGY32485.1"/>
    </source>
</evidence>
<keyword evidence="3" id="KW-1185">Reference proteome</keyword>
<dbReference type="AlphaFoldDB" id="U5NRQ3"/>
<dbReference type="GeneID" id="44157348"/>
<dbReference type="KEGG" id="rsp:RSP_7646"/>
<keyword evidence="2" id="KW-0614">Plasmid</keyword>
<geneLocation type="plasmid" evidence="3">
    <name>pRS241b</name>
</geneLocation>
<name>U5NRQ3_CERS4</name>
<dbReference type="Proteomes" id="UP000002703">
    <property type="component" value="Plasmid B"/>
</dbReference>
<dbReference type="EnsemblBacteria" id="AGY32485">
    <property type="protein sequence ID" value="AGY32485"/>
    <property type="gene ID" value="RSP_7646"/>
</dbReference>
<feature type="compositionally biased region" description="Gly residues" evidence="1">
    <location>
        <begin position="1"/>
        <end position="10"/>
    </location>
</feature>
<evidence type="ECO:0000313" key="3">
    <source>
        <dbReference type="Proteomes" id="UP000002703"/>
    </source>
</evidence>
<gene>
    <name evidence="2" type="ORF">RSP_7646</name>
</gene>
<protein>
    <submittedName>
        <fullName evidence="2">Uncharacterized protein</fullName>
    </submittedName>
</protein>
<sequence length="58" mass="5823">MRIGIIGGTGPRTTRGLGDHGRRGRSSGGRHGAREPVPSAAAKAALAALPGLRPVDLV</sequence>
<evidence type="ECO:0000256" key="1">
    <source>
        <dbReference type="SAM" id="MobiDB-lite"/>
    </source>
</evidence>
<accession>U5NRQ3</accession>
<dbReference type="RefSeq" id="WP_017140448.1">
    <property type="nucleotide sequence ID" value="NC_007488.2"/>
</dbReference>
<reference evidence="3" key="1">
    <citation type="submission" date="2005-09" db="EMBL/GenBank/DDBJ databases">
        <title>Complete sequence of plasmid B of Rhodobacter sphaeroides 2.4.1.</title>
        <authorList>
            <person name="Copeland A."/>
            <person name="Lucas S."/>
            <person name="Lapidus A."/>
            <person name="Barry K."/>
            <person name="Detter J.C."/>
            <person name="Glavina T."/>
            <person name="Hammon N."/>
            <person name="Israni S."/>
            <person name="Pitluck S."/>
            <person name="Richardson P."/>
            <person name="Mackenzie C."/>
            <person name="Choudhary M."/>
            <person name="Larimer F."/>
            <person name="Hauser L.J."/>
            <person name="Land M."/>
            <person name="Donohue T.J."/>
            <person name="Kaplan S."/>
        </authorList>
    </citation>
    <scope>NUCLEOTIDE SEQUENCE [LARGE SCALE GENOMIC DNA]</scope>
    <source>
        <strain evidence="3">ATCC 17023 / DSM 158 / JCM 6121 / CCUG 31486 / LMG 2827 / NBRC 12203 / NCIMB 8253 / ATH 2.4.1.</strain>
        <plasmid evidence="3">pRS241b</plasmid>
    </source>
</reference>
<dbReference type="EMBL" id="CP000145">
    <property type="protein sequence ID" value="AGY32485.1"/>
    <property type="molecule type" value="Genomic_DNA"/>
</dbReference>
<feature type="region of interest" description="Disordered" evidence="1">
    <location>
        <begin position="1"/>
        <end position="41"/>
    </location>
</feature>
<organism evidence="2 3">
    <name type="scientific">Cereibacter sphaeroides (strain ATCC 17023 / DSM 158 / JCM 6121 / CCUG 31486 / LMG 2827 / NBRC 12203 / NCIMB 8253 / ATH 2.4.1.)</name>
    <name type="common">Rhodobacter sphaeroides</name>
    <dbReference type="NCBI Taxonomy" id="272943"/>
    <lineage>
        <taxon>Bacteria</taxon>
        <taxon>Pseudomonadati</taxon>
        <taxon>Pseudomonadota</taxon>
        <taxon>Alphaproteobacteria</taxon>
        <taxon>Rhodobacterales</taxon>
        <taxon>Paracoccaceae</taxon>
        <taxon>Cereibacter</taxon>
    </lineage>
</organism>
<proteinExistence type="predicted"/>